<keyword evidence="4" id="KW-1003">Cell membrane</keyword>
<evidence type="ECO:0000256" key="7">
    <source>
        <dbReference type="ARBA" id="ARBA00022989"/>
    </source>
</evidence>
<evidence type="ECO:0000256" key="10">
    <source>
        <dbReference type="SAM" id="Phobius"/>
    </source>
</evidence>
<dbReference type="InterPro" id="IPR000390">
    <property type="entry name" value="Small_drug/metabolite_transptr"/>
</dbReference>
<comment type="caution">
    <text evidence="11">The sequence shown here is derived from an EMBL/GenBank/DDBJ whole genome shotgun (WGS) entry which is preliminary data.</text>
</comment>
<feature type="transmembrane region" description="Helical" evidence="10">
    <location>
        <begin position="58"/>
        <end position="79"/>
    </location>
</feature>
<keyword evidence="7 10" id="KW-1133">Transmembrane helix</keyword>
<dbReference type="EMBL" id="BMQL01000014">
    <property type="protein sequence ID" value="GGR11931.1"/>
    <property type="molecule type" value="Genomic_DNA"/>
</dbReference>
<evidence type="ECO:0000256" key="4">
    <source>
        <dbReference type="ARBA" id="ARBA00022475"/>
    </source>
</evidence>
<dbReference type="GO" id="GO:1903711">
    <property type="term" value="P:spermidine transmembrane transport"/>
    <property type="evidence" value="ECO:0007669"/>
    <property type="project" value="TreeGrafter"/>
</dbReference>
<dbReference type="RefSeq" id="WP_189090944.1">
    <property type="nucleotide sequence ID" value="NZ_BMQL01000014.1"/>
</dbReference>
<dbReference type="SUPFAM" id="SSF103481">
    <property type="entry name" value="Multidrug resistance efflux transporter EmrE"/>
    <property type="match status" value="1"/>
</dbReference>
<evidence type="ECO:0000256" key="1">
    <source>
        <dbReference type="ARBA" id="ARBA00004429"/>
    </source>
</evidence>
<reference evidence="11" key="1">
    <citation type="journal article" date="2014" name="Int. J. Syst. Evol. Microbiol.">
        <title>Complete genome sequence of Corynebacterium casei LMG S-19264T (=DSM 44701T), isolated from a smear-ripened cheese.</title>
        <authorList>
            <consortium name="US DOE Joint Genome Institute (JGI-PGF)"/>
            <person name="Walter F."/>
            <person name="Albersmeier A."/>
            <person name="Kalinowski J."/>
            <person name="Ruckert C."/>
        </authorList>
    </citation>
    <scope>NUCLEOTIDE SEQUENCE</scope>
    <source>
        <strain evidence="11">JCM 31311</strain>
    </source>
</reference>
<dbReference type="GO" id="GO:0005886">
    <property type="term" value="C:plasma membrane"/>
    <property type="evidence" value="ECO:0007669"/>
    <property type="project" value="UniProtKB-SubCell"/>
</dbReference>
<dbReference type="Proteomes" id="UP000603865">
    <property type="component" value="Unassembled WGS sequence"/>
</dbReference>
<evidence type="ECO:0000256" key="6">
    <source>
        <dbReference type="ARBA" id="ARBA00022692"/>
    </source>
</evidence>
<accession>A0A918F5W1</accession>
<dbReference type="Pfam" id="PF00893">
    <property type="entry name" value="Multi_Drug_Res"/>
    <property type="match status" value="1"/>
</dbReference>
<dbReference type="GO" id="GO:0015220">
    <property type="term" value="F:choline transmembrane transporter activity"/>
    <property type="evidence" value="ECO:0007669"/>
    <property type="project" value="TreeGrafter"/>
</dbReference>
<comment type="subunit">
    <text evidence="2">Forms a complex with MdtI.</text>
</comment>
<feature type="transmembrane region" description="Helical" evidence="10">
    <location>
        <begin position="30"/>
        <end position="51"/>
    </location>
</feature>
<feature type="transmembrane region" description="Helical" evidence="10">
    <location>
        <begin position="85"/>
        <end position="103"/>
    </location>
</feature>
<comment type="similarity">
    <text evidence="9">Belongs to the drug/metabolite transporter (DMT) superfamily. Small multidrug resistance (SMR) (TC 2.A.7.1) family.</text>
</comment>
<dbReference type="PANTHER" id="PTHR30561:SF2">
    <property type="entry name" value="SPERMIDINE EXPORT PROTEIN MDTJ"/>
    <property type="match status" value="1"/>
</dbReference>
<evidence type="ECO:0000256" key="3">
    <source>
        <dbReference type="ARBA" id="ARBA00021112"/>
    </source>
</evidence>
<gene>
    <name evidence="11" type="ORF">GCM10008957_25990</name>
</gene>
<dbReference type="AlphaFoldDB" id="A0A918F5W1"/>
<protein>
    <recommendedName>
        <fullName evidence="3">Spermidine export protein MdtJ</fullName>
    </recommendedName>
</protein>
<proteinExistence type="inferred from homology"/>
<dbReference type="InterPro" id="IPR045324">
    <property type="entry name" value="Small_multidrug_res"/>
</dbReference>
<dbReference type="GO" id="GO:0015297">
    <property type="term" value="F:antiporter activity"/>
    <property type="evidence" value="ECO:0007669"/>
    <property type="project" value="TreeGrafter"/>
</dbReference>
<comment type="subcellular location">
    <subcellularLocation>
        <location evidence="1">Cell inner membrane</location>
        <topology evidence="1">Multi-pass membrane protein</topology>
    </subcellularLocation>
    <subcellularLocation>
        <location evidence="9">Cell membrane</location>
        <topology evidence="9">Multi-pass membrane protein</topology>
    </subcellularLocation>
</comment>
<evidence type="ECO:0000313" key="12">
    <source>
        <dbReference type="Proteomes" id="UP000603865"/>
    </source>
</evidence>
<reference evidence="11" key="2">
    <citation type="submission" date="2020-09" db="EMBL/GenBank/DDBJ databases">
        <authorList>
            <person name="Sun Q."/>
            <person name="Ohkuma M."/>
        </authorList>
    </citation>
    <scope>NUCLEOTIDE SEQUENCE</scope>
    <source>
        <strain evidence="11">JCM 31311</strain>
    </source>
</reference>
<dbReference type="PANTHER" id="PTHR30561">
    <property type="entry name" value="SMR FAMILY PROTON-DEPENDENT DRUG EFFLUX TRANSPORTER SUGE"/>
    <property type="match status" value="1"/>
</dbReference>
<keyword evidence="5" id="KW-0997">Cell inner membrane</keyword>
<name>A0A918F5W1_9DEIO</name>
<evidence type="ECO:0000256" key="9">
    <source>
        <dbReference type="RuleBase" id="RU003942"/>
    </source>
</evidence>
<dbReference type="InterPro" id="IPR037185">
    <property type="entry name" value="EmrE-like"/>
</dbReference>
<evidence type="ECO:0000256" key="2">
    <source>
        <dbReference type="ARBA" id="ARBA00011358"/>
    </source>
</evidence>
<evidence type="ECO:0000256" key="5">
    <source>
        <dbReference type="ARBA" id="ARBA00022519"/>
    </source>
</evidence>
<keyword evidence="12" id="KW-1185">Reference proteome</keyword>
<evidence type="ECO:0000256" key="8">
    <source>
        <dbReference type="ARBA" id="ARBA00023136"/>
    </source>
</evidence>
<sequence length="120" mass="12528">MRAWLALFSAIACEVTGTLALKLFGVHTPWLAAAVTGGTIILSYMLLSLAFRRIPVAVAFAVWEALGLALVTLLGATLLGEHLKAPQLLALLGLLLGARLLHLGTHTPASRSRPQPGGAV</sequence>
<dbReference type="GO" id="GO:0015199">
    <property type="term" value="F:amino-acid betaine transmembrane transporter activity"/>
    <property type="evidence" value="ECO:0007669"/>
    <property type="project" value="TreeGrafter"/>
</dbReference>
<dbReference type="GO" id="GO:0031460">
    <property type="term" value="P:glycine betaine transport"/>
    <property type="evidence" value="ECO:0007669"/>
    <property type="project" value="TreeGrafter"/>
</dbReference>
<keyword evidence="6 9" id="KW-0812">Transmembrane</keyword>
<keyword evidence="8 10" id="KW-0472">Membrane</keyword>
<organism evidence="11 12">
    <name type="scientific">Deinococcus ruber</name>
    <dbReference type="NCBI Taxonomy" id="1848197"/>
    <lineage>
        <taxon>Bacteria</taxon>
        <taxon>Thermotogati</taxon>
        <taxon>Deinococcota</taxon>
        <taxon>Deinococci</taxon>
        <taxon>Deinococcales</taxon>
        <taxon>Deinococcaceae</taxon>
        <taxon>Deinococcus</taxon>
    </lineage>
</organism>
<evidence type="ECO:0000313" key="11">
    <source>
        <dbReference type="EMBL" id="GGR11931.1"/>
    </source>
</evidence>
<dbReference type="Gene3D" id="1.10.3730.20">
    <property type="match status" value="1"/>
</dbReference>